<reference evidence="2 3" key="1">
    <citation type="submission" date="2020-10" db="EMBL/GenBank/DDBJ databases">
        <title>Blautia liquoris sp.nov., isolated from the mud in a fermentation cellar used for the production of Chinese strong-flavoured liquor.</title>
        <authorList>
            <person name="Lu L."/>
        </authorList>
    </citation>
    <scope>NUCLEOTIDE SEQUENCE [LARGE SCALE GENOMIC DNA]</scope>
    <source>
        <strain evidence="2 3">LZLJ-3</strain>
    </source>
</reference>
<feature type="transmembrane region" description="Helical" evidence="1">
    <location>
        <begin position="36"/>
        <end position="55"/>
    </location>
</feature>
<feature type="transmembrane region" description="Helical" evidence="1">
    <location>
        <begin position="67"/>
        <end position="84"/>
    </location>
</feature>
<keyword evidence="1" id="KW-1133">Transmembrane helix</keyword>
<feature type="transmembrane region" description="Helical" evidence="1">
    <location>
        <begin position="226"/>
        <end position="245"/>
    </location>
</feature>
<keyword evidence="3" id="KW-1185">Reference proteome</keyword>
<name>A0A7M2RKR1_9FIRM</name>
<accession>A0A7M2RKR1</accession>
<dbReference type="InterPro" id="IPR007163">
    <property type="entry name" value="VCA0040-like"/>
</dbReference>
<dbReference type="Pfam" id="PF04018">
    <property type="entry name" value="VCA0040-like"/>
    <property type="match status" value="1"/>
</dbReference>
<evidence type="ECO:0000256" key="1">
    <source>
        <dbReference type="SAM" id="Phobius"/>
    </source>
</evidence>
<dbReference type="PANTHER" id="PTHR37308:SF1">
    <property type="entry name" value="POLYPRENYL-PHOSPHATE TRANSPORTER"/>
    <property type="match status" value="1"/>
</dbReference>
<feature type="transmembrane region" description="Helical" evidence="1">
    <location>
        <begin position="125"/>
        <end position="144"/>
    </location>
</feature>
<proteinExistence type="predicted"/>
<organism evidence="2 3">
    <name type="scientific">Blautia liquoris</name>
    <dbReference type="NCBI Taxonomy" id="2779518"/>
    <lineage>
        <taxon>Bacteria</taxon>
        <taxon>Bacillati</taxon>
        <taxon>Bacillota</taxon>
        <taxon>Clostridia</taxon>
        <taxon>Lachnospirales</taxon>
        <taxon>Lachnospiraceae</taxon>
        <taxon>Blautia</taxon>
    </lineage>
</organism>
<dbReference type="PANTHER" id="PTHR37308">
    <property type="entry name" value="INTEGRAL MEMBRANE PROTEIN"/>
    <property type="match status" value="1"/>
</dbReference>
<feature type="transmembrane region" description="Helical" evidence="1">
    <location>
        <begin position="151"/>
        <end position="167"/>
    </location>
</feature>
<protein>
    <submittedName>
        <fullName evidence="2">DUF368 domain-containing protein</fullName>
    </submittedName>
</protein>
<dbReference type="Proteomes" id="UP000593601">
    <property type="component" value="Chromosome"/>
</dbReference>
<feature type="transmembrane region" description="Helical" evidence="1">
    <location>
        <begin position="173"/>
        <end position="192"/>
    </location>
</feature>
<keyword evidence="1" id="KW-0812">Transmembrane</keyword>
<keyword evidence="1" id="KW-0472">Membrane</keyword>
<dbReference type="KEGG" id="bliq:INP51_03945"/>
<dbReference type="EMBL" id="CP063304">
    <property type="protein sequence ID" value="QOV20923.1"/>
    <property type="molecule type" value="Genomic_DNA"/>
</dbReference>
<evidence type="ECO:0000313" key="3">
    <source>
        <dbReference type="Proteomes" id="UP000593601"/>
    </source>
</evidence>
<feature type="transmembrane region" description="Helical" evidence="1">
    <location>
        <begin position="204"/>
        <end position="220"/>
    </location>
</feature>
<gene>
    <name evidence="2" type="ORF">INP51_03945</name>
</gene>
<sequence length="270" mass="29333">MMVPGVSGGSMAMILGVYDRLIHSVSSFFEDIRENIKFLFTFCIPALFGILLFARPLESLINAYEKPMMFFFIGIVLGGCPLIFKEAGIQKVSWREVINLAIGAMIVVAISFLPENLFAGTSGGIGGFMVLFIGGIIVSIALILPGISVSYMLLVLGIYQGVLQAVGKLDIPYLLPLAIGLIAGIIFLTRFLEIAMKRFPKPTYMIILGFVLGSVGQVFPGMPTGIEILICLVLGVTGFVLIYFLSKLEEQKTKESVNEPKTPKTSDVSF</sequence>
<feature type="transmembrane region" description="Helical" evidence="1">
    <location>
        <begin position="96"/>
        <end position="113"/>
    </location>
</feature>
<dbReference type="AlphaFoldDB" id="A0A7M2RKR1"/>
<evidence type="ECO:0000313" key="2">
    <source>
        <dbReference type="EMBL" id="QOV20923.1"/>
    </source>
</evidence>